<evidence type="ECO:0000259" key="1">
    <source>
        <dbReference type="Pfam" id="PF00501"/>
    </source>
</evidence>
<dbReference type="PANTHER" id="PTHR43767:SF1">
    <property type="entry name" value="NONRIBOSOMAL PEPTIDE SYNTHASE PES1 (EUROFUNG)-RELATED"/>
    <property type="match status" value="1"/>
</dbReference>
<gene>
    <name evidence="3" type="ORF">UFOPK3789_01232</name>
</gene>
<dbReference type="EMBL" id="CAFBNL010000093">
    <property type="protein sequence ID" value="CAB4960099.1"/>
    <property type="molecule type" value="Genomic_DNA"/>
</dbReference>
<proteinExistence type="predicted"/>
<dbReference type="Pfam" id="PF00501">
    <property type="entry name" value="AMP-binding"/>
    <property type="match status" value="1"/>
</dbReference>
<reference evidence="3" key="1">
    <citation type="submission" date="2020-05" db="EMBL/GenBank/DDBJ databases">
        <authorList>
            <person name="Chiriac C."/>
            <person name="Salcher M."/>
            <person name="Ghai R."/>
            <person name="Kavagutti S V."/>
        </authorList>
    </citation>
    <scope>NUCLEOTIDE SEQUENCE</scope>
</reference>
<dbReference type="Gene3D" id="3.40.50.12780">
    <property type="entry name" value="N-terminal domain of ligase-like"/>
    <property type="match status" value="1"/>
</dbReference>
<dbReference type="SUPFAM" id="SSF56801">
    <property type="entry name" value="Acetyl-CoA synthetase-like"/>
    <property type="match status" value="1"/>
</dbReference>
<evidence type="ECO:0000313" key="3">
    <source>
        <dbReference type="EMBL" id="CAB4960099.1"/>
    </source>
</evidence>
<dbReference type="Pfam" id="PF13193">
    <property type="entry name" value="AMP-binding_C"/>
    <property type="match status" value="1"/>
</dbReference>
<dbReference type="NCBIfam" id="NF005863">
    <property type="entry name" value="PRK07798.1"/>
    <property type="match status" value="1"/>
</dbReference>
<evidence type="ECO:0000259" key="2">
    <source>
        <dbReference type="Pfam" id="PF13193"/>
    </source>
</evidence>
<dbReference type="AlphaFoldDB" id="A0A6J7L137"/>
<accession>A0A6J7L137</accession>
<dbReference type="InterPro" id="IPR025110">
    <property type="entry name" value="AMP-bd_C"/>
</dbReference>
<dbReference type="GO" id="GO:0016878">
    <property type="term" value="F:acid-thiol ligase activity"/>
    <property type="evidence" value="ECO:0007669"/>
    <property type="project" value="UniProtKB-ARBA"/>
</dbReference>
<name>A0A6J7L137_9ZZZZ</name>
<organism evidence="3">
    <name type="scientific">freshwater metagenome</name>
    <dbReference type="NCBI Taxonomy" id="449393"/>
    <lineage>
        <taxon>unclassified sequences</taxon>
        <taxon>metagenomes</taxon>
        <taxon>ecological metagenomes</taxon>
    </lineage>
</organism>
<dbReference type="InterPro" id="IPR050237">
    <property type="entry name" value="ATP-dep_AMP-bd_enzyme"/>
</dbReference>
<dbReference type="InterPro" id="IPR000873">
    <property type="entry name" value="AMP-dep_synth/lig_dom"/>
</dbReference>
<sequence>MATSYNFATAWESISDATPNARALVQGARSVTWAEFDERSARLAGALTSLGVNAGAKVASYLYNSNEYLEGIFATWKLRGAPVNVNYRYLEDELIYLLDNSDAEVLLFHGVLGTHVSSVMDRVKNVKVFVQVDDGHPLIDGAHAYEDLIANASPMERVERDGEDLYILYTGGTTGMPKGVMWRVDDLYRALVPSVLSLSGISAPEQNEEHGEIALKVAEKGNTATHLPASPLMHGTGFMTSLQSLTAGGSVCTLEQRNFSATELWEAVETAKVTQMAIVGDAFGKPMVTALEEAEAGGKTYDLSTLRMLISSGVMWTAPVKEALMERGEFICLDSLGSSEGAGFANQVSTKGSTAKTARFSIGAFTKVFTEDGREVARGSDEIGILALGGPIPFGYYKDPEKSAATFREYNGERYSVPGDFAKVLEDGTIELLGRGSVVINTGGEKVFPEEVEEAIKLHPAVFDVLVVGVPDDRFGESITAVVALNAGQQATEEEIADAVRGHLAGFKRPRRVILVDRVVRGPNGKADYAWAKETAKSSLA</sequence>
<feature type="domain" description="AMP-dependent synthetase/ligase" evidence="1">
    <location>
        <begin position="16"/>
        <end position="393"/>
    </location>
</feature>
<dbReference type="InterPro" id="IPR020845">
    <property type="entry name" value="AMP-binding_CS"/>
</dbReference>
<dbReference type="Gene3D" id="3.30.300.30">
    <property type="match status" value="1"/>
</dbReference>
<dbReference type="InterPro" id="IPR045851">
    <property type="entry name" value="AMP-bd_C_sf"/>
</dbReference>
<dbReference type="PANTHER" id="PTHR43767">
    <property type="entry name" value="LONG-CHAIN-FATTY-ACID--COA LIGASE"/>
    <property type="match status" value="1"/>
</dbReference>
<feature type="domain" description="AMP-binding enzyme C-terminal" evidence="2">
    <location>
        <begin position="451"/>
        <end position="526"/>
    </location>
</feature>
<dbReference type="InterPro" id="IPR042099">
    <property type="entry name" value="ANL_N_sf"/>
</dbReference>
<protein>
    <submittedName>
        <fullName evidence="3">Unannotated protein</fullName>
    </submittedName>
</protein>
<dbReference type="PROSITE" id="PS00455">
    <property type="entry name" value="AMP_BINDING"/>
    <property type="match status" value="1"/>
</dbReference>